<organism evidence="5 6">
    <name type="scientific">Proteus mirabilis</name>
    <dbReference type="NCBI Taxonomy" id="584"/>
    <lineage>
        <taxon>Bacteria</taxon>
        <taxon>Pseudomonadati</taxon>
        <taxon>Pseudomonadota</taxon>
        <taxon>Gammaproteobacteria</taxon>
        <taxon>Enterobacterales</taxon>
        <taxon>Morganellaceae</taxon>
        <taxon>Proteus</taxon>
    </lineage>
</organism>
<dbReference type="InterPro" id="IPR029000">
    <property type="entry name" value="Cyclophilin-like_dom_sf"/>
</dbReference>
<evidence type="ECO:0000259" key="4">
    <source>
        <dbReference type="SMART" id="SM00796"/>
    </source>
</evidence>
<name>A0A379FK93_PROMI</name>
<accession>A0A379FK93</accession>
<dbReference type="GO" id="GO:0005524">
    <property type="term" value="F:ATP binding"/>
    <property type="evidence" value="ECO:0007669"/>
    <property type="project" value="UniProtKB-KW"/>
</dbReference>
<dbReference type="Pfam" id="PF02626">
    <property type="entry name" value="CT_A_B"/>
    <property type="match status" value="1"/>
</dbReference>
<reference evidence="5 6" key="1">
    <citation type="submission" date="2018-06" db="EMBL/GenBank/DDBJ databases">
        <authorList>
            <consortium name="Pathogen Informatics"/>
            <person name="Doyle S."/>
        </authorList>
    </citation>
    <scope>NUCLEOTIDE SEQUENCE [LARGE SCALE GENOMIC DNA]</scope>
    <source>
        <strain evidence="5 6">NCTC11938</strain>
    </source>
</reference>
<dbReference type="SMART" id="SM00796">
    <property type="entry name" value="AHS1"/>
    <property type="match status" value="1"/>
</dbReference>
<sequence>MRFLPVNLSHILVELTSLKETLAFYEAIKQANIAEIEDIVPAAKTLLIQYVPWLITAKELVAILRNIEIKAIAMRQSHLLTIPVHYQGEDLHEVAELLGITATEVIRRHTEQTYQVAFTGFAPGFAYLIADKTELYVPRRKTPRTRIPAGSVGLAGEFSGVYPQQSPGGWQLIGTTEIKMWDLSREQPAFLLPGDTVQFVDVQKAPVTVSLPEKKQSINALSFNKDKGLYVISAGLQTLFQDEGRLGAASMGVSASGALDKCALHAANRLVGNPPSLAALEITQGGLILKAQQDCVIALSGADCTISLKQTTGDIAFFFYLSNY</sequence>
<evidence type="ECO:0000256" key="3">
    <source>
        <dbReference type="ARBA" id="ARBA00022840"/>
    </source>
</evidence>
<evidence type="ECO:0000256" key="2">
    <source>
        <dbReference type="ARBA" id="ARBA00022801"/>
    </source>
</evidence>
<dbReference type="InterPro" id="IPR003833">
    <property type="entry name" value="CT_C_D"/>
</dbReference>
<protein>
    <submittedName>
        <fullName evidence="5">Allophanate hydrolase</fullName>
    </submittedName>
</protein>
<dbReference type="GO" id="GO:0016787">
    <property type="term" value="F:hydrolase activity"/>
    <property type="evidence" value="ECO:0007669"/>
    <property type="project" value="UniProtKB-KW"/>
</dbReference>
<evidence type="ECO:0000313" key="5">
    <source>
        <dbReference type="EMBL" id="SUC21607.1"/>
    </source>
</evidence>
<dbReference type="Gene3D" id="3.30.1360.40">
    <property type="match status" value="1"/>
</dbReference>
<dbReference type="PANTHER" id="PTHR34698">
    <property type="entry name" value="5-OXOPROLINASE SUBUNIT B"/>
    <property type="match status" value="1"/>
</dbReference>
<feature type="domain" description="Carboxyltransferase" evidence="4">
    <location>
        <begin position="1"/>
        <end position="191"/>
    </location>
</feature>
<evidence type="ECO:0000256" key="1">
    <source>
        <dbReference type="ARBA" id="ARBA00022741"/>
    </source>
</evidence>
<evidence type="ECO:0000313" key="6">
    <source>
        <dbReference type="Proteomes" id="UP000254191"/>
    </source>
</evidence>
<proteinExistence type="predicted"/>
<keyword evidence="3" id="KW-0067">ATP-binding</keyword>
<dbReference type="Gene3D" id="2.40.100.10">
    <property type="entry name" value="Cyclophilin-like"/>
    <property type="match status" value="1"/>
</dbReference>
<gene>
    <name evidence="5" type="primary">kipI</name>
    <name evidence="5" type="ORF">NCTC11938_02394</name>
</gene>
<dbReference type="SUPFAM" id="SSF50891">
    <property type="entry name" value="Cyclophilin-like"/>
    <property type="match status" value="1"/>
</dbReference>
<dbReference type="SUPFAM" id="SSF160467">
    <property type="entry name" value="PH0987 N-terminal domain-like"/>
    <property type="match status" value="1"/>
</dbReference>
<keyword evidence="2 5" id="KW-0378">Hydrolase</keyword>
<dbReference type="EMBL" id="UGTS01000004">
    <property type="protein sequence ID" value="SUC21607.1"/>
    <property type="molecule type" value="Genomic_DNA"/>
</dbReference>
<dbReference type="InterPro" id="IPR010016">
    <property type="entry name" value="PxpB"/>
</dbReference>
<dbReference type="Proteomes" id="UP000254191">
    <property type="component" value="Unassembled WGS sequence"/>
</dbReference>
<dbReference type="Pfam" id="PF02682">
    <property type="entry name" value="CT_C_D"/>
    <property type="match status" value="1"/>
</dbReference>
<keyword evidence="1" id="KW-0547">Nucleotide-binding</keyword>
<dbReference type="AlphaFoldDB" id="A0A379FK93"/>
<dbReference type="PANTHER" id="PTHR34698:SF2">
    <property type="entry name" value="5-OXOPROLINASE SUBUNIT B"/>
    <property type="match status" value="1"/>
</dbReference>
<dbReference type="InterPro" id="IPR003778">
    <property type="entry name" value="CT_A_B"/>
</dbReference>